<dbReference type="RefSeq" id="WP_242162986.1">
    <property type="nucleotide sequence ID" value="NZ_JAJMLW010000001.1"/>
</dbReference>
<dbReference type="EMBL" id="JAJMLW010000001">
    <property type="protein sequence ID" value="MCI2241135.1"/>
    <property type="molecule type" value="Genomic_DNA"/>
</dbReference>
<proteinExistence type="inferred from homology"/>
<accession>A0ABS9WE36</accession>
<dbReference type="PANTHER" id="PTHR11786:SF0">
    <property type="entry name" value="ARYLAMINE N-ACETYLTRANSFERASE 4-RELATED"/>
    <property type="match status" value="1"/>
</dbReference>
<dbReference type="Pfam" id="PF00797">
    <property type="entry name" value="Acetyltransf_2"/>
    <property type="match status" value="1"/>
</dbReference>
<dbReference type="InterPro" id="IPR038765">
    <property type="entry name" value="Papain-like_cys_pep_sf"/>
</dbReference>
<keyword evidence="3" id="KW-1185">Reference proteome</keyword>
<sequence length="261" mass="28362">MLTGSQITDYLARIGVEGRPAPTAANLAMLMERHLTSVPFETVGLCRAGRAPDLRLSALFDKMVRRRRGGYCFELNKLFEALLMALGYDARPCLSRSADVPGQRDPINHRGLLVALDGDLLLADVGYGGPAPAAPLRLAPVGPQLAAGAWFEAVPLDACWWRVDRFRPDAAGEEPGERLGVLELCVARVEDADFEALSLACSQPGTEFRDQEMANLRTASGHVSLTGDRLVIREGATRRQLDLADADRAAALRDFFGLVYD</sequence>
<dbReference type="Gene3D" id="2.40.128.150">
    <property type="entry name" value="Cysteine proteinases"/>
    <property type="match status" value="1"/>
</dbReference>
<comment type="similarity">
    <text evidence="1">Belongs to the arylamine N-acetyltransferase family.</text>
</comment>
<name>A0ABS9WE36_9ACTN</name>
<reference evidence="2" key="1">
    <citation type="submission" date="2021-11" db="EMBL/GenBank/DDBJ databases">
        <title>A Novel Adlercreutzia Species, isolated from a Allomyrina dichotoma larva feces.</title>
        <authorList>
            <person name="Suh M.K."/>
        </authorList>
    </citation>
    <scope>NUCLEOTIDE SEQUENCE</scope>
    <source>
        <strain evidence="2">JBNU-10</strain>
    </source>
</reference>
<protein>
    <submittedName>
        <fullName evidence="2">Arylamine N-acetyltransferase</fullName>
    </submittedName>
</protein>
<evidence type="ECO:0000256" key="1">
    <source>
        <dbReference type="ARBA" id="ARBA00006547"/>
    </source>
</evidence>
<dbReference type="PANTHER" id="PTHR11786">
    <property type="entry name" value="N-HYDROXYARYLAMINE O-ACETYLTRANSFERASE"/>
    <property type="match status" value="1"/>
</dbReference>
<dbReference type="InterPro" id="IPR001447">
    <property type="entry name" value="Arylamine_N-AcTrfase"/>
</dbReference>
<organism evidence="2 3">
    <name type="scientific">Adlercreutzia faecimuris</name>
    <dbReference type="NCBI Taxonomy" id="2897341"/>
    <lineage>
        <taxon>Bacteria</taxon>
        <taxon>Bacillati</taxon>
        <taxon>Actinomycetota</taxon>
        <taxon>Coriobacteriia</taxon>
        <taxon>Eggerthellales</taxon>
        <taxon>Eggerthellaceae</taxon>
        <taxon>Adlercreutzia</taxon>
    </lineage>
</organism>
<comment type="caution">
    <text evidence="2">The sequence shown here is derived from an EMBL/GenBank/DDBJ whole genome shotgun (WGS) entry which is preliminary data.</text>
</comment>
<evidence type="ECO:0000313" key="2">
    <source>
        <dbReference type="EMBL" id="MCI2241135.1"/>
    </source>
</evidence>
<dbReference type="Gene3D" id="3.30.2140.10">
    <property type="entry name" value="Arylamine N-acetyltransferase"/>
    <property type="match status" value="1"/>
</dbReference>
<gene>
    <name evidence="2" type="ORF">LPT13_02060</name>
</gene>
<evidence type="ECO:0000313" key="3">
    <source>
        <dbReference type="Proteomes" id="UP001430755"/>
    </source>
</evidence>
<dbReference type="Proteomes" id="UP001430755">
    <property type="component" value="Unassembled WGS sequence"/>
</dbReference>
<dbReference type="SUPFAM" id="SSF54001">
    <property type="entry name" value="Cysteine proteinases"/>
    <property type="match status" value="1"/>
</dbReference>